<evidence type="ECO:0000313" key="1">
    <source>
        <dbReference type="EMBL" id="GHW01207.1"/>
    </source>
</evidence>
<name>A0ABQ3WAI0_9LACO</name>
<keyword evidence="2" id="KW-1185">Reference proteome</keyword>
<dbReference type="EMBL" id="BOCI01000240">
    <property type="protein sequence ID" value="GHW01207.1"/>
    <property type="molecule type" value="Genomic_DNA"/>
</dbReference>
<dbReference type="SUPFAM" id="SSF46785">
    <property type="entry name" value="Winged helix' DNA-binding domain"/>
    <property type="match status" value="1"/>
</dbReference>
<dbReference type="InterPro" id="IPR036388">
    <property type="entry name" value="WH-like_DNA-bd_sf"/>
</dbReference>
<reference evidence="2" key="1">
    <citation type="submission" date="2021-01" db="EMBL/GenBank/DDBJ databases">
        <title>Draft genome sequence of Nasalis larvatus strain YZ03.</title>
        <authorList>
            <person name="Suzuki-Hashido N."/>
            <person name="Tsuchida S."/>
            <person name="Hayakawa T."/>
        </authorList>
    </citation>
    <scope>NUCLEOTIDE SEQUENCE [LARGE SCALE GENOMIC DNA]</scope>
    <source>
        <strain evidence="2">YZ03</strain>
    </source>
</reference>
<dbReference type="Gene3D" id="1.10.10.10">
    <property type="entry name" value="Winged helix-like DNA-binding domain superfamily/Winged helix DNA-binding domain"/>
    <property type="match status" value="1"/>
</dbReference>
<evidence type="ECO:0000313" key="2">
    <source>
        <dbReference type="Proteomes" id="UP000616547"/>
    </source>
</evidence>
<evidence type="ECO:0008006" key="3">
    <source>
        <dbReference type="Google" id="ProtNLM"/>
    </source>
</evidence>
<comment type="caution">
    <text evidence="1">The sequence shown here is derived from an EMBL/GenBank/DDBJ whole genome shotgun (WGS) entry which is preliminary data.</text>
</comment>
<organism evidence="1 2">
    <name type="scientific">Lactobacillus nasalidis</name>
    <dbReference type="NCBI Taxonomy" id="2797258"/>
    <lineage>
        <taxon>Bacteria</taxon>
        <taxon>Bacillati</taxon>
        <taxon>Bacillota</taxon>
        <taxon>Bacilli</taxon>
        <taxon>Lactobacillales</taxon>
        <taxon>Lactobacillaceae</taxon>
        <taxon>Lactobacillus</taxon>
    </lineage>
</organism>
<accession>A0ABQ3WAI0</accession>
<dbReference type="Proteomes" id="UP000616547">
    <property type="component" value="Unassembled WGS sequence"/>
</dbReference>
<protein>
    <recommendedName>
        <fullName evidence="3">MarR family transcriptional regulator</fullName>
    </recommendedName>
</protein>
<sequence length="52" mass="5914">MQSLEPNQPLAKKELADMTGINSSRLSRLLRKLTDRHLLTKVGAGRGTKYYR</sequence>
<dbReference type="InterPro" id="IPR036390">
    <property type="entry name" value="WH_DNA-bd_sf"/>
</dbReference>
<gene>
    <name evidence="1" type="ORF">lacNasYZ03_08940</name>
</gene>
<proteinExistence type="predicted"/>